<evidence type="ECO:0000256" key="4">
    <source>
        <dbReference type="ARBA" id="ARBA00022840"/>
    </source>
</evidence>
<dbReference type="EMBL" id="BMYR01000021">
    <property type="protein sequence ID" value="GGW73391.1"/>
    <property type="molecule type" value="Genomic_DNA"/>
</dbReference>
<dbReference type="PROSITE" id="PS00108">
    <property type="entry name" value="PROTEIN_KINASE_ST"/>
    <property type="match status" value="1"/>
</dbReference>
<dbReference type="InterPro" id="IPR011009">
    <property type="entry name" value="Kinase-like_dom_sf"/>
</dbReference>
<dbReference type="PROSITE" id="PS00107">
    <property type="entry name" value="PROTEIN_KINASE_ATP"/>
    <property type="match status" value="1"/>
</dbReference>
<sequence>MSALAAGCSIHRYLIEQVLGSGAFGIVYLAQHKSLGYQVVIKEYLPQALAARVNGEVMPLNATVTEVYQQSLQRFALECETLLTLNHDNIVYVYDCFYASGTAYMVMHFETGSTLWQSYVGQVQQQQRPFNWQQLAKVLPGVFAGLHYMHQRQIVHRDIKPGNIFLRAGAVVHPLLIDFGAVKQAGGYASQYAQNTPAYSALEQEYGIYPIGPWTDVHALGVMIIELLTMQRPDTAYQRQQAVTAGLDDPISQQLRYLATLTDAGVVHALYGATRLDPAQRIQSIYDFKAALPAFA</sequence>
<evidence type="ECO:0000256" key="3">
    <source>
        <dbReference type="ARBA" id="ARBA00022777"/>
    </source>
</evidence>
<dbReference type="SUPFAM" id="SSF56112">
    <property type="entry name" value="Protein kinase-like (PK-like)"/>
    <property type="match status" value="1"/>
</dbReference>
<dbReference type="InterPro" id="IPR008271">
    <property type="entry name" value="Ser/Thr_kinase_AS"/>
</dbReference>
<dbReference type="Gene3D" id="3.30.200.20">
    <property type="entry name" value="Phosphorylase Kinase, domain 1"/>
    <property type="match status" value="1"/>
</dbReference>
<dbReference type="SMART" id="SM00220">
    <property type="entry name" value="S_TKc"/>
    <property type="match status" value="1"/>
</dbReference>
<evidence type="ECO:0000256" key="2">
    <source>
        <dbReference type="ARBA" id="ARBA00022741"/>
    </source>
</evidence>
<dbReference type="InterPro" id="IPR017441">
    <property type="entry name" value="Protein_kinase_ATP_BS"/>
</dbReference>
<dbReference type="InterPro" id="IPR000719">
    <property type="entry name" value="Prot_kinase_dom"/>
</dbReference>
<dbReference type="PROSITE" id="PS50011">
    <property type="entry name" value="PROTEIN_KINASE_DOM"/>
    <property type="match status" value="1"/>
</dbReference>
<evidence type="ECO:0000256" key="5">
    <source>
        <dbReference type="PROSITE-ProRule" id="PRU10141"/>
    </source>
</evidence>
<proteinExistence type="predicted"/>
<protein>
    <recommendedName>
        <fullName evidence="6">Protein kinase domain-containing protein</fullName>
    </recommendedName>
</protein>
<dbReference type="PANTHER" id="PTHR43289">
    <property type="entry name" value="MITOGEN-ACTIVATED PROTEIN KINASE KINASE KINASE 20-RELATED"/>
    <property type="match status" value="1"/>
</dbReference>
<name>A0ABQ2WX40_9ALTE</name>
<dbReference type="CDD" id="cd14014">
    <property type="entry name" value="STKc_PknB_like"/>
    <property type="match status" value="1"/>
</dbReference>
<reference evidence="8" key="1">
    <citation type="journal article" date="2019" name="Int. J. Syst. Evol. Microbiol.">
        <title>The Global Catalogue of Microorganisms (GCM) 10K type strain sequencing project: providing services to taxonomists for standard genome sequencing and annotation.</title>
        <authorList>
            <consortium name="The Broad Institute Genomics Platform"/>
            <consortium name="The Broad Institute Genome Sequencing Center for Infectious Disease"/>
            <person name="Wu L."/>
            <person name="Ma J."/>
        </authorList>
    </citation>
    <scope>NUCLEOTIDE SEQUENCE [LARGE SCALE GENOMIC DNA]</scope>
    <source>
        <strain evidence="8">KCTC 23723</strain>
    </source>
</reference>
<evidence type="ECO:0000256" key="1">
    <source>
        <dbReference type="ARBA" id="ARBA00022679"/>
    </source>
</evidence>
<comment type="caution">
    <text evidence="7">The sequence shown here is derived from an EMBL/GenBank/DDBJ whole genome shotgun (WGS) entry which is preliminary data.</text>
</comment>
<organism evidence="7 8">
    <name type="scientific">Alishewanella tabrizica</name>
    <dbReference type="NCBI Taxonomy" id="671278"/>
    <lineage>
        <taxon>Bacteria</taxon>
        <taxon>Pseudomonadati</taxon>
        <taxon>Pseudomonadota</taxon>
        <taxon>Gammaproteobacteria</taxon>
        <taxon>Alteromonadales</taxon>
        <taxon>Alteromonadaceae</taxon>
        <taxon>Alishewanella</taxon>
    </lineage>
</organism>
<dbReference type="PANTHER" id="PTHR43289:SF6">
    <property type="entry name" value="SERINE_THREONINE-PROTEIN KINASE NEKL-3"/>
    <property type="match status" value="1"/>
</dbReference>
<feature type="domain" description="Protein kinase" evidence="6">
    <location>
        <begin position="13"/>
        <end position="295"/>
    </location>
</feature>
<feature type="binding site" evidence="5">
    <location>
        <position position="42"/>
    </location>
    <ligand>
        <name>ATP</name>
        <dbReference type="ChEBI" id="CHEBI:30616"/>
    </ligand>
</feature>
<dbReference type="RefSeq" id="WP_189484218.1">
    <property type="nucleotide sequence ID" value="NZ_BMYR01000021.1"/>
</dbReference>
<gene>
    <name evidence="7" type="ORF">GCM10008111_31740</name>
</gene>
<dbReference type="Gene3D" id="1.10.510.10">
    <property type="entry name" value="Transferase(Phosphotransferase) domain 1"/>
    <property type="match status" value="1"/>
</dbReference>
<keyword evidence="8" id="KW-1185">Reference proteome</keyword>
<keyword evidence="1" id="KW-0808">Transferase</keyword>
<keyword evidence="2 5" id="KW-0547">Nucleotide-binding</keyword>
<evidence type="ECO:0000313" key="7">
    <source>
        <dbReference type="EMBL" id="GGW73391.1"/>
    </source>
</evidence>
<dbReference type="Proteomes" id="UP000634667">
    <property type="component" value="Unassembled WGS sequence"/>
</dbReference>
<keyword evidence="3" id="KW-0418">Kinase</keyword>
<accession>A0ABQ2WX40</accession>
<evidence type="ECO:0000259" key="6">
    <source>
        <dbReference type="PROSITE" id="PS50011"/>
    </source>
</evidence>
<keyword evidence="4 5" id="KW-0067">ATP-binding</keyword>
<dbReference type="Pfam" id="PF00069">
    <property type="entry name" value="Pkinase"/>
    <property type="match status" value="1"/>
</dbReference>
<evidence type="ECO:0000313" key="8">
    <source>
        <dbReference type="Proteomes" id="UP000634667"/>
    </source>
</evidence>